<evidence type="ECO:0000313" key="8">
    <source>
        <dbReference type="Proteomes" id="UP000035170"/>
    </source>
</evidence>
<evidence type="ECO:0000256" key="2">
    <source>
        <dbReference type="ARBA" id="ARBA00022679"/>
    </source>
</evidence>
<feature type="region of interest" description="Disordered" evidence="4">
    <location>
        <begin position="248"/>
        <end position="267"/>
    </location>
</feature>
<reference evidence="7 8" key="1">
    <citation type="submission" date="2015-03" db="EMBL/GenBank/DDBJ databases">
        <title>Genome sequence of Variovorax paradoxus TBEA6.</title>
        <authorList>
            <person name="Poehlein A."/>
            <person name="Schuldes J."/>
            <person name="Wuebbeler J.H."/>
            <person name="Hiessl S."/>
            <person name="Steinbuechel A."/>
            <person name="Daniel R."/>
        </authorList>
    </citation>
    <scope>NUCLEOTIDE SEQUENCE [LARGE SCALE GENOMIC DNA]</scope>
    <source>
        <strain evidence="7 8">TBEA6</strain>
    </source>
</reference>
<feature type="domain" description="Phospholipid/glycerol acyltransferase" evidence="6">
    <location>
        <begin position="90"/>
        <end position="198"/>
    </location>
</feature>
<dbReference type="PANTHER" id="PTHR10434:SF66">
    <property type="entry name" value="PHOSPHOLIPID_GLYCEROL ACYLTRANSFERASE DOMAIN-CONTAINING PROTEIN"/>
    <property type="match status" value="1"/>
</dbReference>
<evidence type="ECO:0000259" key="6">
    <source>
        <dbReference type="SMART" id="SM00563"/>
    </source>
</evidence>
<dbReference type="PANTHER" id="PTHR10434">
    <property type="entry name" value="1-ACYL-SN-GLYCEROL-3-PHOSPHATE ACYLTRANSFERASE"/>
    <property type="match status" value="1"/>
</dbReference>
<evidence type="ECO:0000256" key="3">
    <source>
        <dbReference type="ARBA" id="ARBA00023315"/>
    </source>
</evidence>
<dbReference type="InterPro" id="IPR002123">
    <property type="entry name" value="Plipid/glycerol_acylTrfase"/>
</dbReference>
<gene>
    <name evidence="7" type="ORF">VPARA_35180</name>
</gene>
<evidence type="ECO:0000256" key="5">
    <source>
        <dbReference type="SAM" id="Phobius"/>
    </source>
</evidence>
<dbReference type="AlphaFoldDB" id="A0A0H2LY94"/>
<dbReference type="GO" id="GO:0006654">
    <property type="term" value="P:phosphatidic acid biosynthetic process"/>
    <property type="evidence" value="ECO:0007669"/>
    <property type="project" value="TreeGrafter"/>
</dbReference>
<evidence type="ECO:0000256" key="4">
    <source>
        <dbReference type="SAM" id="MobiDB-lite"/>
    </source>
</evidence>
<dbReference type="CDD" id="cd07989">
    <property type="entry name" value="LPLAT_AGPAT-like"/>
    <property type="match status" value="1"/>
</dbReference>
<keyword evidence="2 7" id="KW-0808">Transferase</keyword>
<dbReference type="Pfam" id="PF01553">
    <property type="entry name" value="Acyltransferase"/>
    <property type="match status" value="1"/>
</dbReference>
<evidence type="ECO:0000256" key="1">
    <source>
        <dbReference type="ARBA" id="ARBA00005189"/>
    </source>
</evidence>
<name>A0A0H2LY94_VARPD</name>
<evidence type="ECO:0000313" key="7">
    <source>
        <dbReference type="EMBL" id="KLN55168.1"/>
    </source>
</evidence>
<dbReference type="EMBL" id="JZWI01000018">
    <property type="protein sequence ID" value="KLN55168.1"/>
    <property type="molecule type" value="Genomic_DNA"/>
</dbReference>
<keyword evidence="8" id="KW-1185">Reference proteome</keyword>
<keyword evidence="5" id="KW-0472">Membrane</keyword>
<dbReference type="Proteomes" id="UP000035170">
    <property type="component" value="Unassembled WGS sequence"/>
</dbReference>
<protein>
    <submittedName>
        <fullName evidence="7">2-acyl-glycerophospho-ethanolamine acyltransferase</fullName>
    </submittedName>
</protein>
<comment type="pathway">
    <text evidence="1">Lipid metabolism.</text>
</comment>
<dbReference type="PATRIC" id="fig|34073.19.peg.3608"/>
<dbReference type="SMART" id="SM00563">
    <property type="entry name" value="PlsC"/>
    <property type="match status" value="1"/>
</dbReference>
<keyword evidence="3 7" id="KW-0012">Acyltransferase</keyword>
<accession>A0A0H2LY94</accession>
<dbReference type="GO" id="GO:0003841">
    <property type="term" value="F:1-acylglycerol-3-phosphate O-acyltransferase activity"/>
    <property type="evidence" value="ECO:0007669"/>
    <property type="project" value="TreeGrafter"/>
</dbReference>
<dbReference type="SUPFAM" id="SSF69593">
    <property type="entry name" value="Glycerol-3-phosphate (1)-acyltransferase"/>
    <property type="match status" value="1"/>
</dbReference>
<keyword evidence="5" id="KW-0812">Transmembrane</keyword>
<dbReference type="RefSeq" id="WP_230682885.1">
    <property type="nucleotide sequence ID" value="NZ_JZWI01000018.1"/>
</dbReference>
<sequence>MSMTRVLRILTTIPLALMLYALLLFLGLISLAWNLVAMLLYPVMPEAPARTLGRLTIAFAYRMFWGLASVTGMMRIDAGCLDPMRNEPGVIFVANHPTMLDALLLVARLPRSACIMKADLLRNIFLGAGARLARYISNESARTMVRLAVADLRNGGQLVIFPEGTRTVTPPLNPFGPGVTLIAKLAQAPIQTVFIETDSPYLSKGWPLWRVPPLPIVFRLRLGERFAPMQDSHVLQSELEQYFRQHMEQRATDASPECQTPRARTLS</sequence>
<keyword evidence="5" id="KW-1133">Transmembrane helix</keyword>
<proteinExistence type="predicted"/>
<organism evidence="7 8">
    <name type="scientific">Variovorax paradoxus</name>
    <dbReference type="NCBI Taxonomy" id="34073"/>
    <lineage>
        <taxon>Bacteria</taxon>
        <taxon>Pseudomonadati</taxon>
        <taxon>Pseudomonadota</taxon>
        <taxon>Betaproteobacteria</taxon>
        <taxon>Burkholderiales</taxon>
        <taxon>Comamonadaceae</taxon>
        <taxon>Variovorax</taxon>
    </lineage>
</organism>
<comment type="caution">
    <text evidence="7">The sequence shown here is derived from an EMBL/GenBank/DDBJ whole genome shotgun (WGS) entry which is preliminary data.</text>
</comment>
<feature type="transmembrane region" description="Helical" evidence="5">
    <location>
        <begin position="12"/>
        <end position="35"/>
    </location>
</feature>